<dbReference type="KEGG" id="hty:BN2458_PEG0241"/>
<evidence type="ECO:0000313" key="2">
    <source>
        <dbReference type="Proteomes" id="UP000064525"/>
    </source>
</evidence>
<dbReference type="Proteomes" id="UP000064525">
    <property type="component" value="Chromosome I"/>
</dbReference>
<dbReference type="EMBL" id="LN907858">
    <property type="protein sequence ID" value="CUU39128.1"/>
    <property type="molecule type" value="Genomic_DNA"/>
</dbReference>
<reference evidence="2" key="1">
    <citation type="submission" date="2015-11" db="EMBL/GenBank/DDBJ databases">
        <authorList>
            <person name="Anvar S.Y."/>
        </authorList>
    </citation>
    <scope>NUCLEOTIDE SEQUENCE [LARGE SCALE GENOMIC DNA]</scope>
</reference>
<dbReference type="PATRIC" id="fig|76936.10.peg.233"/>
<sequence>MKSNTNEESECSHISARDSLAQKRAWQMITRIDVCKNTLKYALISMCMCSFAFGNWFMNGWDTQNPPSLEQSLKSLLALNCSQVDMIKGTTKPHKGKKAIEQCKKEQKFLLAIANDDTQTYQSIMKNGEGNEYFSFYTTHSPRLEITPLMAAIALNSTRVFNLILADSAKSKRFSTKKPLYDINRVMSDEQRHIGAFRLGNGIYDAYGVNALDLAAMYRRYDMFWALLNKGAEYNNPKYPLTNGIIAFGDRYILELMLQFDKEFLEHFGGGHILHFLARDGNVELLEYLIVDKNMPIDTLRAGETPLDAALNAKNFQHKPQLEAAQKLIELGAKVSEANAHRIHKLTHQKDKQ</sequence>
<organism evidence="1 2">
    <name type="scientific">Helicobacter typhlonius</name>
    <dbReference type="NCBI Taxonomy" id="76936"/>
    <lineage>
        <taxon>Bacteria</taxon>
        <taxon>Pseudomonadati</taxon>
        <taxon>Campylobacterota</taxon>
        <taxon>Epsilonproteobacteria</taxon>
        <taxon>Campylobacterales</taxon>
        <taxon>Helicobacteraceae</taxon>
        <taxon>Helicobacter</taxon>
    </lineage>
</organism>
<dbReference type="RefSeq" id="WP_231944811.1">
    <property type="nucleotide sequence ID" value="NZ_CAOMJD010000023.1"/>
</dbReference>
<dbReference type="AlphaFoldDB" id="A0A0S4PS37"/>
<dbReference type="SMART" id="SM00248">
    <property type="entry name" value="ANK"/>
    <property type="match status" value="4"/>
</dbReference>
<proteinExistence type="predicted"/>
<gene>
    <name evidence="1" type="ORF">BN2458_PEG0241</name>
</gene>
<name>A0A0S4PS37_9HELI</name>
<dbReference type="Gene3D" id="1.25.40.20">
    <property type="entry name" value="Ankyrin repeat-containing domain"/>
    <property type="match status" value="2"/>
</dbReference>
<dbReference type="InterPro" id="IPR002110">
    <property type="entry name" value="Ankyrin_rpt"/>
</dbReference>
<dbReference type="SUPFAM" id="SSF48403">
    <property type="entry name" value="Ankyrin repeat"/>
    <property type="match status" value="1"/>
</dbReference>
<evidence type="ECO:0000313" key="1">
    <source>
        <dbReference type="EMBL" id="CUU39128.1"/>
    </source>
</evidence>
<dbReference type="GeneID" id="78150580"/>
<accession>A0A0S4PS37</accession>
<dbReference type="InterPro" id="IPR036770">
    <property type="entry name" value="Ankyrin_rpt-contain_sf"/>
</dbReference>
<protein>
    <submittedName>
        <fullName evidence="1">Uncharacterized protein</fullName>
    </submittedName>
</protein>